<sequence>IATLAYIALIIIASQIVLGRQRLTSSVMANTHDDSVYSKLLSQDANLEEGSFTDKEVETVKENDTSAWGNCLFSVIIQWHVPLVLYMLTKLGTQLQSELIVSLWYVSEIFWLVFFNSCCLHLLWAYFRDTNADDAIEFHLRVLMVVSIIWDCCVIGLVAGNQFGLFA</sequence>
<organism evidence="3">
    <name type="scientific">Spongospora subterranea</name>
    <dbReference type="NCBI Taxonomy" id="70186"/>
    <lineage>
        <taxon>Eukaryota</taxon>
        <taxon>Sar</taxon>
        <taxon>Rhizaria</taxon>
        <taxon>Endomyxa</taxon>
        <taxon>Phytomyxea</taxon>
        <taxon>Plasmodiophorida</taxon>
        <taxon>Plasmodiophoridae</taxon>
        <taxon>Spongospora</taxon>
    </lineage>
</organism>
<keyword evidence="2" id="KW-0732">Signal</keyword>
<name>A0A0H5RFS8_9EUKA</name>
<dbReference type="EMBL" id="HACM01012139">
    <property type="protein sequence ID" value="CRZ12581.1"/>
    <property type="molecule type" value="Transcribed_RNA"/>
</dbReference>
<evidence type="ECO:0000313" key="3">
    <source>
        <dbReference type="EMBL" id="CRZ12581.1"/>
    </source>
</evidence>
<keyword evidence="1" id="KW-0812">Transmembrane</keyword>
<keyword evidence="1" id="KW-0472">Membrane</keyword>
<accession>A0A0H5RFS8</accession>
<feature type="transmembrane region" description="Helical" evidence="1">
    <location>
        <begin position="67"/>
        <end position="88"/>
    </location>
</feature>
<evidence type="ECO:0000256" key="1">
    <source>
        <dbReference type="SAM" id="Phobius"/>
    </source>
</evidence>
<feature type="non-terminal residue" evidence="3">
    <location>
        <position position="1"/>
    </location>
</feature>
<feature type="transmembrane region" description="Helical" evidence="1">
    <location>
        <begin position="109"/>
        <end position="127"/>
    </location>
</feature>
<evidence type="ECO:0000256" key="2">
    <source>
        <dbReference type="SAM" id="SignalP"/>
    </source>
</evidence>
<dbReference type="AlphaFoldDB" id="A0A0H5RFS8"/>
<feature type="chain" id="PRO_5005223201" evidence="2">
    <location>
        <begin position="20"/>
        <end position="167"/>
    </location>
</feature>
<keyword evidence="1" id="KW-1133">Transmembrane helix</keyword>
<feature type="signal peptide" evidence="2">
    <location>
        <begin position="1"/>
        <end position="19"/>
    </location>
</feature>
<reference evidence="3" key="1">
    <citation type="submission" date="2015-04" db="EMBL/GenBank/DDBJ databases">
        <title>The genome sequence of the plant pathogenic Rhizarian Plasmodiophora brassicae reveals insights in its biotrophic life cycle and the origin of chitin synthesis.</title>
        <authorList>
            <person name="Schwelm A."/>
            <person name="Fogelqvist J."/>
            <person name="Knaust A."/>
            <person name="Julke S."/>
            <person name="Lilja T."/>
            <person name="Dhandapani V."/>
            <person name="Bonilla-Rosso G."/>
            <person name="Karlsson M."/>
            <person name="Shevchenko A."/>
            <person name="Choi S.R."/>
            <person name="Kim H.G."/>
            <person name="Park J.Y."/>
            <person name="Lim Y.P."/>
            <person name="Ludwig-Muller J."/>
            <person name="Dixelius C."/>
        </authorList>
    </citation>
    <scope>NUCLEOTIDE SEQUENCE</scope>
    <source>
        <tissue evidence="3">Potato root galls</tissue>
    </source>
</reference>
<proteinExistence type="predicted"/>
<protein>
    <submittedName>
        <fullName evidence="3">Uncharacterized protein</fullName>
    </submittedName>
</protein>
<feature type="transmembrane region" description="Helical" evidence="1">
    <location>
        <begin position="139"/>
        <end position="159"/>
    </location>
</feature>